<evidence type="ECO:0008006" key="3">
    <source>
        <dbReference type="Google" id="ProtNLM"/>
    </source>
</evidence>
<name>A0A3Q1J2R4_ANATE</name>
<dbReference type="Ensembl" id="ENSATET00000026092.2">
    <property type="protein sequence ID" value="ENSATEP00000025674.2"/>
    <property type="gene ID" value="ENSATEG00000017813.2"/>
</dbReference>
<dbReference type="InParanoid" id="A0A3Q1J2R4"/>
<keyword evidence="2" id="KW-1185">Reference proteome</keyword>
<dbReference type="OrthoDB" id="6021633at2759"/>
<protein>
    <recommendedName>
        <fullName evidence="3">Tc1-like transposase DDE domain-containing protein</fullName>
    </recommendedName>
</protein>
<organism evidence="1 2">
    <name type="scientific">Anabas testudineus</name>
    <name type="common">Climbing perch</name>
    <name type="synonym">Anthias testudineus</name>
    <dbReference type="NCBI Taxonomy" id="64144"/>
    <lineage>
        <taxon>Eukaryota</taxon>
        <taxon>Metazoa</taxon>
        <taxon>Chordata</taxon>
        <taxon>Craniata</taxon>
        <taxon>Vertebrata</taxon>
        <taxon>Euteleostomi</taxon>
        <taxon>Actinopterygii</taxon>
        <taxon>Neopterygii</taxon>
        <taxon>Teleostei</taxon>
        <taxon>Neoteleostei</taxon>
        <taxon>Acanthomorphata</taxon>
        <taxon>Anabantaria</taxon>
        <taxon>Anabantiformes</taxon>
        <taxon>Anabantoidei</taxon>
        <taxon>Anabantidae</taxon>
        <taxon>Anabas</taxon>
    </lineage>
</organism>
<sequence length="112" mass="13027">MRNVVLAKCLLIKCYITFTDKTKIELFGKNQGRGGGNIMIWACFAASGPSHFEVIRGKIISVCHKSTTERLQKNKIHYLEWLSQSPYVNLIEILWDDLKRDIQDFFLCHSRH</sequence>
<dbReference type="Gene3D" id="3.30.420.10">
    <property type="entry name" value="Ribonuclease H-like superfamily/Ribonuclease H"/>
    <property type="match status" value="1"/>
</dbReference>
<reference evidence="1" key="1">
    <citation type="submission" date="2021-04" db="EMBL/GenBank/DDBJ databases">
        <authorList>
            <consortium name="Wellcome Sanger Institute Data Sharing"/>
        </authorList>
    </citation>
    <scope>NUCLEOTIDE SEQUENCE [LARGE SCALE GENOMIC DNA]</scope>
</reference>
<proteinExistence type="predicted"/>
<dbReference type="InterPro" id="IPR036397">
    <property type="entry name" value="RNaseH_sf"/>
</dbReference>
<dbReference type="Proteomes" id="UP000265040">
    <property type="component" value="Chromosome 1"/>
</dbReference>
<dbReference type="STRING" id="64144.ENSATEP00000025674"/>
<accession>A0A3Q1J2R4</accession>
<reference evidence="1" key="2">
    <citation type="submission" date="2025-08" db="UniProtKB">
        <authorList>
            <consortium name="Ensembl"/>
        </authorList>
    </citation>
    <scope>IDENTIFICATION</scope>
</reference>
<evidence type="ECO:0000313" key="2">
    <source>
        <dbReference type="Proteomes" id="UP000265040"/>
    </source>
</evidence>
<dbReference type="GO" id="GO:0003676">
    <property type="term" value="F:nucleic acid binding"/>
    <property type="evidence" value="ECO:0007669"/>
    <property type="project" value="InterPro"/>
</dbReference>
<evidence type="ECO:0000313" key="1">
    <source>
        <dbReference type="Ensembl" id="ENSATEP00000025674.2"/>
    </source>
</evidence>
<reference evidence="1" key="3">
    <citation type="submission" date="2025-09" db="UniProtKB">
        <authorList>
            <consortium name="Ensembl"/>
        </authorList>
    </citation>
    <scope>IDENTIFICATION</scope>
</reference>
<dbReference type="AlphaFoldDB" id="A0A3Q1J2R4"/>